<feature type="compositionally biased region" description="Basic and acidic residues" evidence="5">
    <location>
        <begin position="198"/>
        <end position="208"/>
    </location>
</feature>
<dbReference type="InterPro" id="IPR051590">
    <property type="entry name" value="Replication_Regulatory_Kinase"/>
</dbReference>
<evidence type="ECO:0000259" key="6">
    <source>
        <dbReference type="PROSITE" id="PS51265"/>
    </source>
</evidence>
<dbReference type="FunFam" id="6.10.250.3410:FF:000001">
    <property type="entry name" value="Protein DBF4 homolog A"/>
    <property type="match status" value="1"/>
</dbReference>
<dbReference type="Proteomes" id="UP000266234">
    <property type="component" value="Unassembled WGS sequence"/>
</dbReference>
<dbReference type="EMBL" id="PXOG01000121">
    <property type="protein sequence ID" value="RGP75689.1"/>
    <property type="molecule type" value="Genomic_DNA"/>
</dbReference>
<dbReference type="PANTHER" id="PTHR15375">
    <property type="entry name" value="ACTIVATOR OF S-PHASE KINASE-RELATED"/>
    <property type="match status" value="1"/>
</dbReference>
<evidence type="ECO:0000313" key="7">
    <source>
        <dbReference type="EMBL" id="RGP75689.1"/>
    </source>
</evidence>
<dbReference type="Pfam" id="PF08630">
    <property type="entry name" value="Dfp1_Him1_M"/>
    <property type="match status" value="1"/>
</dbReference>
<dbReference type="InterPro" id="IPR006572">
    <property type="entry name" value="Znf_DBF"/>
</dbReference>
<dbReference type="OrthoDB" id="21380at2759"/>
<feature type="region of interest" description="Disordered" evidence="5">
    <location>
        <begin position="159"/>
        <end position="229"/>
    </location>
</feature>
<dbReference type="InterPro" id="IPR055116">
    <property type="entry name" value="DBF4_BRCT"/>
</dbReference>
<sequence length="629" mass="71612">MSSRRGPLTNNPNVANSPLRGASALAGYAKQKRSYATVQREETYGQPPPLKKQVLDNGVQRPVRSPTRSTRTQVLVQRGITRPSTKERSSRTALTNVARDVDNEKEAWKRHHRAKFPKMVFYFESIPDDVRARLTKKVNYLGARQEPFFSISVTHVVTTRSIPPEKPEGQQEQEQDHHDDHHESEEQPQTINPSLLNRSHEARRKLLSEFRNAPARTQQLDDPTKRIRGTKNNDVLHKAREMGKKIWSLDKFQNMLSVLLETEMSHGSYNSRSASTRSHYGNSRENNLVQMLYNERVNGPSDRDPTAVHRELCYFKGPHIYVWDMDEKNKPIMVREYPKVANKSDGEWPQFRSVGNGRCPFVEDHDVPERDHRRQREQEKARQAKREEAAQAIKPPQVSMPKPVTGKRTITEMEDGQNRVRAVTPTDVFNPAKAAMSKQADVRTQNAFTSRAAAGRLFAGEPVASGVQPSNITSAIRSQMISSTSGVNGAKAGTSKEVHGLQRKVLQKAAPASFDVSSRRLAEVSMDVASSRSTTMGRHTSRPAEVQEEEVQKTERRTQSQPLKSKKDLKPGYCENCQDKFRDFDEHILSRKHRKFAEDDKNWIELDSLLSQIKRMPKYAPGSDEEDVW</sequence>
<accession>A0A395SU99</accession>
<evidence type="ECO:0000256" key="2">
    <source>
        <dbReference type="ARBA" id="ARBA00022771"/>
    </source>
</evidence>
<feature type="compositionally biased region" description="Low complexity" evidence="5">
    <location>
        <begin position="60"/>
        <end position="70"/>
    </location>
</feature>
<keyword evidence="2 4" id="KW-0863">Zinc-finger</keyword>
<dbReference type="GO" id="GO:0031431">
    <property type="term" value="C:Dbf4-dependent protein kinase complex"/>
    <property type="evidence" value="ECO:0007669"/>
    <property type="project" value="TreeGrafter"/>
</dbReference>
<dbReference type="PROSITE" id="PS51265">
    <property type="entry name" value="ZF_DBF4"/>
    <property type="match status" value="1"/>
</dbReference>
<comment type="caution">
    <text evidence="7">The sequence shown here is derived from an EMBL/GenBank/DDBJ whole genome shotgun (WGS) entry which is preliminary data.</text>
</comment>
<dbReference type="SUPFAM" id="SSF52113">
    <property type="entry name" value="BRCT domain"/>
    <property type="match status" value="1"/>
</dbReference>
<feature type="compositionally biased region" description="Basic and acidic residues" evidence="5">
    <location>
        <begin position="361"/>
        <end position="389"/>
    </location>
</feature>
<feature type="region of interest" description="Disordered" evidence="5">
    <location>
        <begin position="359"/>
        <end position="404"/>
    </location>
</feature>
<feature type="compositionally biased region" description="Polar residues" evidence="5">
    <location>
        <begin position="188"/>
        <end position="197"/>
    </location>
</feature>
<feature type="compositionally biased region" description="Basic and acidic residues" evidence="5">
    <location>
        <begin position="163"/>
        <end position="185"/>
    </location>
</feature>
<evidence type="ECO:0000256" key="1">
    <source>
        <dbReference type="ARBA" id="ARBA00022723"/>
    </source>
</evidence>
<feature type="region of interest" description="Disordered" evidence="5">
    <location>
        <begin position="527"/>
        <end position="571"/>
    </location>
</feature>
<evidence type="ECO:0000256" key="4">
    <source>
        <dbReference type="PROSITE-ProRule" id="PRU00600"/>
    </source>
</evidence>
<dbReference type="GO" id="GO:1901987">
    <property type="term" value="P:regulation of cell cycle phase transition"/>
    <property type="evidence" value="ECO:0007669"/>
    <property type="project" value="TreeGrafter"/>
</dbReference>
<dbReference type="AlphaFoldDB" id="A0A395SU99"/>
<dbReference type="GO" id="GO:0003676">
    <property type="term" value="F:nucleic acid binding"/>
    <property type="evidence" value="ECO:0007669"/>
    <property type="project" value="InterPro"/>
</dbReference>
<dbReference type="InterPro" id="IPR038545">
    <property type="entry name" value="Znf_DBF_sf"/>
</dbReference>
<dbReference type="Gene3D" id="3.40.50.10190">
    <property type="entry name" value="BRCT domain"/>
    <property type="match status" value="2"/>
</dbReference>
<dbReference type="Gene3D" id="6.10.250.3410">
    <property type="entry name" value="DBF zinc finger"/>
    <property type="match status" value="1"/>
</dbReference>
<feature type="region of interest" description="Disordered" evidence="5">
    <location>
        <begin position="1"/>
        <end position="70"/>
    </location>
</feature>
<organism evidence="7 8">
    <name type="scientific">Fusarium longipes</name>
    <dbReference type="NCBI Taxonomy" id="694270"/>
    <lineage>
        <taxon>Eukaryota</taxon>
        <taxon>Fungi</taxon>
        <taxon>Dikarya</taxon>
        <taxon>Ascomycota</taxon>
        <taxon>Pezizomycotina</taxon>
        <taxon>Sordariomycetes</taxon>
        <taxon>Hypocreomycetidae</taxon>
        <taxon>Hypocreales</taxon>
        <taxon>Nectriaceae</taxon>
        <taxon>Fusarium</taxon>
    </lineage>
</organism>
<dbReference type="GO" id="GO:0043539">
    <property type="term" value="F:protein serine/threonine kinase activator activity"/>
    <property type="evidence" value="ECO:0007669"/>
    <property type="project" value="TreeGrafter"/>
</dbReference>
<keyword evidence="1" id="KW-0479">Metal-binding</keyword>
<protein>
    <recommendedName>
        <fullName evidence="6">DBF4-type domain-containing protein</fullName>
    </recommendedName>
</protein>
<dbReference type="InterPro" id="IPR013939">
    <property type="entry name" value="Regulatory_Dfp1/Him1"/>
</dbReference>
<dbReference type="GO" id="GO:0010571">
    <property type="term" value="P:positive regulation of nuclear cell cycle DNA replication"/>
    <property type="evidence" value="ECO:0007669"/>
    <property type="project" value="TreeGrafter"/>
</dbReference>
<reference evidence="7 8" key="1">
    <citation type="journal article" date="2018" name="PLoS Pathog.">
        <title>Evolution of structural diversity of trichothecenes, a family of toxins produced by plant pathogenic and entomopathogenic fungi.</title>
        <authorList>
            <person name="Proctor R.H."/>
            <person name="McCormick S.P."/>
            <person name="Kim H.S."/>
            <person name="Cardoza R.E."/>
            <person name="Stanley A.M."/>
            <person name="Lindo L."/>
            <person name="Kelly A."/>
            <person name="Brown D.W."/>
            <person name="Lee T."/>
            <person name="Vaughan M.M."/>
            <person name="Alexander N.J."/>
            <person name="Busman M."/>
            <person name="Gutierrez S."/>
        </authorList>
    </citation>
    <scope>NUCLEOTIDE SEQUENCE [LARGE SCALE GENOMIC DNA]</scope>
    <source>
        <strain evidence="7 8">NRRL 20695</strain>
    </source>
</reference>
<dbReference type="CDD" id="cd00027">
    <property type="entry name" value="BRCT"/>
    <property type="match status" value="1"/>
</dbReference>
<dbReference type="GO" id="GO:0008270">
    <property type="term" value="F:zinc ion binding"/>
    <property type="evidence" value="ECO:0007669"/>
    <property type="project" value="UniProtKB-KW"/>
</dbReference>
<feature type="compositionally biased region" description="Polar residues" evidence="5">
    <location>
        <begin position="1"/>
        <end position="16"/>
    </location>
</feature>
<dbReference type="Pfam" id="PF07535">
    <property type="entry name" value="zf-DBF"/>
    <property type="match status" value="1"/>
</dbReference>
<feature type="domain" description="DBF4-type" evidence="6">
    <location>
        <begin position="567"/>
        <end position="616"/>
    </location>
</feature>
<evidence type="ECO:0000313" key="8">
    <source>
        <dbReference type="Proteomes" id="UP000266234"/>
    </source>
</evidence>
<feature type="compositionally biased region" description="Polar residues" evidence="5">
    <location>
        <begin position="528"/>
        <end position="538"/>
    </location>
</feature>
<dbReference type="Pfam" id="PF22437">
    <property type="entry name" value="DBF4_BRCT"/>
    <property type="match status" value="1"/>
</dbReference>
<evidence type="ECO:0000256" key="5">
    <source>
        <dbReference type="SAM" id="MobiDB-lite"/>
    </source>
</evidence>
<proteinExistence type="predicted"/>
<evidence type="ECO:0000256" key="3">
    <source>
        <dbReference type="ARBA" id="ARBA00022833"/>
    </source>
</evidence>
<name>A0A395SU99_9HYPO</name>
<dbReference type="SMART" id="SM00586">
    <property type="entry name" value="ZnF_DBF"/>
    <property type="match status" value="1"/>
</dbReference>
<dbReference type="InterPro" id="IPR036420">
    <property type="entry name" value="BRCT_dom_sf"/>
</dbReference>
<keyword evidence="3" id="KW-0862">Zinc</keyword>
<gene>
    <name evidence="7" type="ORF">FLONG3_5666</name>
</gene>
<dbReference type="STRING" id="694270.A0A395SU99"/>
<keyword evidence="8" id="KW-1185">Reference proteome</keyword>
<dbReference type="PANTHER" id="PTHR15375:SF26">
    <property type="entry name" value="PROTEIN CHIFFON"/>
    <property type="match status" value="1"/>
</dbReference>